<gene>
    <name evidence="1" type="ORF">JHC10_01105</name>
    <name evidence="2" type="ORF">JHC11_12435</name>
</gene>
<proteinExistence type="predicted"/>
<evidence type="ECO:0000313" key="4">
    <source>
        <dbReference type="Proteomes" id="UP000655994"/>
    </source>
</evidence>
<keyword evidence="4" id="KW-1185">Reference proteome</keyword>
<sequence length="606" mass="66749">MKLSVNAQQTLENLTAFFSESTSFVHEAFQNSCRAAANSVSVEITSSKNESSNVAKIKFMDDGKGITGKEWQSLFSLSESGWDEDTKKNQTPFGAGFFSLILAAKHTSIRSNGKRLSLKKEQALAGKDFGSPVASNAAPVRGTEVILKELDIALSSLRYEIEKLALSFPCDINLYVTIDGEPMKLINKSSMSFGAIRCNPNYQQVNLDTGVLFLPNLDTPEKVFRFSEIHKLEVSLIAQNKLLSQSSGNYSSTDLQPIYYANTDSSGYQLRMPDRSAFVDHSNVENKIKLTAKKALGEMISKTINTSSQGDLKNGWTDKLASNSFRDVNNPDEWIHLLRNLSRFTAGSTDIEVAPLFDINVDNTGEATRNFIGFYTDTNQAEALVTNSIAQGVVELVSLAKGIPFSVINEYEFDEECWAYGKPNIHILTSDANNTGVVAENAEECVVHGQFATLTLLASNEGCMTVKTDLQSLQGDSCEKITLKAPLCHYGAMNDAFGEYQGVLIAKSEKDAKERIESFSNITHDSFCELEVMHRDNEEGLEIREAFELVYSGVAGCKEEIRMSLVNEQLEDLLSRDGLNSLLDGKVMELNERGVLVLTDKSVQAS</sequence>
<keyword evidence="2" id="KW-0547">Nucleotide-binding</keyword>
<dbReference type="Proteomes" id="UP000621390">
    <property type="component" value="Unassembled WGS sequence"/>
</dbReference>
<evidence type="ECO:0000313" key="3">
    <source>
        <dbReference type="Proteomes" id="UP000621390"/>
    </source>
</evidence>
<evidence type="ECO:0000313" key="2">
    <source>
        <dbReference type="EMBL" id="MBJ7316794.1"/>
    </source>
</evidence>
<dbReference type="EMBL" id="JAEMOP010000009">
    <property type="protein sequence ID" value="MBJ7316794.1"/>
    <property type="molecule type" value="Genomic_DNA"/>
</dbReference>
<accession>A0A8I1G6Q6</accession>
<evidence type="ECO:0000313" key="1">
    <source>
        <dbReference type="EMBL" id="MBJ7265532.1"/>
    </source>
</evidence>
<dbReference type="RefSeq" id="WP_199493389.1">
    <property type="nucleotide sequence ID" value="NZ_JAEMOP010000009.1"/>
</dbReference>
<organism evidence="2 3">
    <name type="scientific">Idiomarina abyssalis</name>
    <dbReference type="NCBI Taxonomy" id="86102"/>
    <lineage>
        <taxon>Bacteria</taxon>
        <taxon>Pseudomonadati</taxon>
        <taxon>Pseudomonadota</taxon>
        <taxon>Gammaproteobacteria</taxon>
        <taxon>Alteromonadales</taxon>
        <taxon>Idiomarinaceae</taxon>
        <taxon>Idiomarina</taxon>
    </lineage>
</organism>
<dbReference type="SUPFAM" id="SSF55874">
    <property type="entry name" value="ATPase domain of HSP90 chaperone/DNA topoisomerase II/histidine kinase"/>
    <property type="match status" value="1"/>
</dbReference>
<dbReference type="GO" id="GO:0005524">
    <property type="term" value="F:ATP binding"/>
    <property type="evidence" value="ECO:0007669"/>
    <property type="project" value="UniProtKB-KW"/>
</dbReference>
<dbReference type="Proteomes" id="UP000655994">
    <property type="component" value="Unassembled WGS sequence"/>
</dbReference>
<dbReference type="Gene3D" id="3.30.565.10">
    <property type="entry name" value="Histidine kinase-like ATPase, C-terminal domain"/>
    <property type="match status" value="1"/>
</dbReference>
<dbReference type="Pfam" id="PF13589">
    <property type="entry name" value="HATPase_c_3"/>
    <property type="match status" value="1"/>
</dbReference>
<keyword evidence="2" id="KW-0067">ATP-binding</keyword>
<dbReference type="EMBL" id="JAEMOS010000002">
    <property type="protein sequence ID" value="MBJ7265532.1"/>
    <property type="molecule type" value="Genomic_DNA"/>
</dbReference>
<reference evidence="2 4" key="1">
    <citation type="submission" date="2020-09" db="EMBL/GenBank/DDBJ databases">
        <title>Draft Genomes of Bacterial Isolates from North Pond Shallow Sediments.</title>
        <authorList>
            <person name="Kiel Reese B."/>
            <person name="Mullis M."/>
            <person name="Weisend R.E."/>
        </authorList>
    </citation>
    <scope>NUCLEOTIDE SEQUENCE</scope>
    <source>
        <strain evidence="2">KJE-2</strain>
        <strain evidence="1 4">KJE-3</strain>
    </source>
</reference>
<dbReference type="AlphaFoldDB" id="A0A8I1G6Q6"/>
<dbReference type="InterPro" id="IPR036890">
    <property type="entry name" value="HATPase_C_sf"/>
</dbReference>
<name>A0A8I1G6Q6_9GAMM</name>
<comment type="caution">
    <text evidence="2">The sequence shown here is derived from an EMBL/GenBank/DDBJ whole genome shotgun (WGS) entry which is preliminary data.</text>
</comment>
<protein>
    <submittedName>
        <fullName evidence="2">ATP-binding protein</fullName>
    </submittedName>
</protein>